<dbReference type="EMBL" id="PVWG01000034">
    <property type="protein sequence ID" value="PSB16987.1"/>
    <property type="molecule type" value="Genomic_DNA"/>
</dbReference>
<dbReference type="OrthoDB" id="9799230at2"/>
<dbReference type="Gene3D" id="3.40.30.10">
    <property type="entry name" value="Glutaredoxin"/>
    <property type="match status" value="1"/>
</dbReference>
<dbReference type="GO" id="GO:0016491">
    <property type="term" value="F:oxidoreductase activity"/>
    <property type="evidence" value="ECO:0007669"/>
    <property type="project" value="InterPro"/>
</dbReference>
<name>A0A2T1D948_9CYAN</name>
<evidence type="ECO:0000256" key="1">
    <source>
        <dbReference type="SAM" id="MobiDB-lite"/>
    </source>
</evidence>
<dbReference type="AlphaFoldDB" id="A0A2T1D948"/>
<dbReference type="PANTHER" id="PTHR42852">
    <property type="entry name" value="THIOL:DISULFIDE INTERCHANGE PROTEIN DSBE"/>
    <property type="match status" value="1"/>
</dbReference>
<dbReference type="CDD" id="cd03012">
    <property type="entry name" value="TlpA_like_DipZ_like"/>
    <property type="match status" value="1"/>
</dbReference>
<dbReference type="STRING" id="1920490.GCA_001895925_02009"/>
<evidence type="ECO:0000313" key="4">
    <source>
        <dbReference type="Proteomes" id="UP000238634"/>
    </source>
</evidence>
<comment type="caution">
    <text evidence="3">The sequence shown here is derived from an EMBL/GenBank/DDBJ whole genome shotgun (WGS) entry which is preliminary data.</text>
</comment>
<dbReference type="Proteomes" id="UP000238634">
    <property type="component" value="Unassembled WGS sequence"/>
</dbReference>
<keyword evidence="4" id="KW-1185">Reference proteome</keyword>
<feature type="region of interest" description="Disordered" evidence="1">
    <location>
        <begin position="42"/>
        <end position="62"/>
    </location>
</feature>
<dbReference type="PANTHER" id="PTHR42852:SF13">
    <property type="entry name" value="PROTEIN DIPZ"/>
    <property type="match status" value="1"/>
</dbReference>
<protein>
    <submittedName>
        <fullName evidence="3">Redoxin</fullName>
    </submittedName>
</protein>
<feature type="domain" description="Thioredoxin" evidence="2">
    <location>
        <begin position="57"/>
        <end position="207"/>
    </location>
</feature>
<gene>
    <name evidence="3" type="ORF">C7B65_20025</name>
</gene>
<sequence length="210" mass="23672">MDKQSRQRRQLLLYLGLGVVGAGTATAFGVISKNANPTAAITKPIAPETSHPTSTIEPDTLTSARSSLPDFQGISQWLNSPPTSIASLKGNVVLVQFWTFACINCRRTLPSVVRWHQQYAQAGLKVIGIHTPEFAFERYTNNVKRALKQHQITYPVPIDNDFKTWKAYNNEYWPHLFLADRQGLIRYDHIGEGAYDTTEQMIRQLLTEKA</sequence>
<accession>A0A2T1D948</accession>
<proteinExistence type="predicted"/>
<dbReference type="PROSITE" id="PS51352">
    <property type="entry name" value="THIOREDOXIN_2"/>
    <property type="match status" value="1"/>
</dbReference>
<reference evidence="3 4" key="1">
    <citation type="submission" date="2018-02" db="EMBL/GenBank/DDBJ databases">
        <authorList>
            <person name="Cohen D.B."/>
            <person name="Kent A.D."/>
        </authorList>
    </citation>
    <scope>NUCLEOTIDE SEQUENCE [LARGE SCALE GENOMIC DNA]</scope>
    <source>
        <strain evidence="3 4">ULC007</strain>
    </source>
</reference>
<evidence type="ECO:0000259" key="2">
    <source>
        <dbReference type="PROSITE" id="PS51352"/>
    </source>
</evidence>
<dbReference type="InterPro" id="IPR036249">
    <property type="entry name" value="Thioredoxin-like_sf"/>
</dbReference>
<dbReference type="Pfam" id="PF00578">
    <property type="entry name" value="AhpC-TSA"/>
    <property type="match status" value="1"/>
</dbReference>
<organism evidence="3 4">
    <name type="scientific">Phormidesmis priestleyi ULC007</name>
    <dbReference type="NCBI Taxonomy" id="1920490"/>
    <lineage>
        <taxon>Bacteria</taxon>
        <taxon>Bacillati</taxon>
        <taxon>Cyanobacteriota</taxon>
        <taxon>Cyanophyceae</taxon>
        <taxon>Leptolyngbyales</taxon>
        <taxon>Leptolyngbyaceae</taxon>
        <taxon>Phormidesmis</taxon>
    </lineage>
</organism>
<reference evidence="3 4" key="2">
    <citation type="submission" date="2018-03" db="EMBL/GenBank/DDBJ databases">
        <title>The ancient ancestry and fast evolution of plastids.</title>
        <authorList>
            <person name="Moore K.R."/>
            <person name="Magnabosco C."/>
            <person name="Momper L."/>
            <person name="Gold D.A."/>
            <person name="Bosak T."/>
            <person name="Fournier G.P."/>
        </authorList>
    </citation>
    <scope>NUCLEOTIDE SEQUENCE [LARGE SCALE GENOMIC DNA]</scope>
    <source>
        <strain evidence="3 4">ULC007</strain>
    </source>
</reference>
<dbReference type="InterPro" id="IPR013766">
    <property type="entry name" value="Thioredoxin_domain"/>
</dbReference>
<evidence type="ECO:0000313" key="3">
    <source>
        <dbReference type="EMBL" id="PSB16987.1"/>
    </source>
</evidence>
<dbReference type="RefSeq" id="WP_073074417.1">
    <property type="nucleotide sequence ID" value="NZ_MPPI01000036.1"/>
</dbReference>
<dbReference type="GO" id="GO:0016209">
    <property type="term" value="F:antioxidant activity"/>
    <property type="evidence" value="ECO:0007669"/>
    <property type="project" value="InterPro"/>
</dbReference>
<dbReference type="InterPro" id="IPR050553">
    <property type="entry name" value="Thioredoxin_ResA/DsbE_sf"/>
</dbReference>
<dbReference type="InterPro" id="IPR000866">
    <property type="entry name" value="AhpC/TSA"/>
</dbReference>
<feature type="compositionally biased region" description="Polar residues" evidence="1">
    <location>
        <begin position="50"/>
        <end position="62"/>
    </location>
</feature>
<dbReference type="SUPFAM" id="SSF52833">
    <property type="entry name" value="Thioredoxin-like"/>
    <property type="match status" value="1"/>
</dbReference>